<comment type="similarity">
    <text evidence="8">Belongs to the alanine racemase family.</text>
</comment>
<dbReference type="PANTHER" id="PTHR43024">
    <property type="entry name" value="UDP-N-ACETYLMURAMOYL-TRIPEPTIDE--D-ALANYL-D-ALANINE LIGASE"/>
    <property type="match status" value="1"/>
</dbReference>
<dbReference type="Proteomes" id="UP000787625">
    <property type="component" value="Unassembled WGS sequence"/>
</dbReference>
<dbReference type="NCBIfam" id="TIGR00492">
    <property type="entry name" value="alr"/>
    <property type="match status" value="1"/>
</dbReference>
<evidence type="ECO:0000256" key="7">
    <source>
        <dbReference type="ARBA" id="ARBA00023235"/>
    </source>
</evidence>
<dbReference type="InterPro" id="IPR013221">
    <property type="entry name" value="Mur_ligase_cen"/>
</dbReference>
<feature type="domain" description="Alanine racemase C-terminal" evidence="11">
    <location>
        <begin position="697"/>
        <end position="821"/>
    </location>
</feature>
<evidence type="ECO:0000313" key="12">
    <source>
        <dbReference type="EMBL" id="HJD53551.1"/>
    </source>
</evidence>
<dbReference type="InterPro" id="IPR000821">
    <property type="entry name" value="Ala_racemase"/>
</dbReference>
<dbReference type="Gene3D" id="3.40.1190.10">
    <property type="entry name" value="Mur-like, catalytic domain"/>
    <property type="match status" value="1"/>
</dbReference>
<comment type="caution">
    <text evidence="12">The sequence shown here is derived from an EMBL/GenBank/DDBJ whole genome shotgun (WGS) entry which is preliminary data.</text>
</comment>
<dbReference type="EMBL" id="DWUP01000176">
    <property type="protein sequence ID" value="HJD53551.1"/>
    <property type="molecule type" value="Genomic_DNA"/>
</dbReference>
<dbReference type="Pfam" id="PF01168">
    <property type="entry name" value="Ala_racemase_N"/>
    <property type="match status" value="1"/>
</dbReference>
<gene>
    <name evidence="12" type="ORF">IAA93_07500</name>
</gene>
<evidence type="ECO:0000313" key="13">
    <source>
        <dbReference type="Proteomes" id="UP000787625"/>
    </source>
</evidence>
<dbReference type="InterPro" id="IPR009006">
    <property type="entry name" value="Ala_racemase/Decarboxylase_C"/>
</dbReference>
<keyword evidence="6 8" id="KW-0663">Pyridoxal phosphate</keyword>
<keyword evidence="7 8" id="KW-0413">Isomerase</keyword>
<dbReference type="GO" id="GO:0016881">
    <property type="term" value="F:acid-amino acid ligase activity"/>
    <property type="evidence" value="ECO:0007669"/>
    <property type="project" value="InterPro"/>
</dbReference>
<evidence type="ECO:0000256" key="6">
    <source>
        <dbReference type="ARBA" id="ARBA00022898"/>
    </source>
</evidence>
<sequence length="823" mass="92227">MNYPIGEIASILSNHTRIVRDAQIEWLLTDSRSLSFPENSLFFALHSSRNDGSRYIAELCRKGVCNFVVTDDARGRQIADEHLDANFIFVDDTLSALQRLAGHVRETFDIPVIAITGSNGKTVVKEWLYQLLSPDRLITRSPRSYNSQIGVPLSLWLLNDKTETGIFEAGISEPGEMQRLCAMIRPTIGLVTNIGAAHQENFSSMRQKCEEKLKLFAGCSALVCNADNELIMDCAKETLPGISLITWSARNADSYLYIKEVSKSEDSSTVRCLCRGQEVEYMLPFTDDASLENSYACFALCAYLGLGLSVIAGRMENLEAVEMRLEVVDGANNCILINDSYNSDLSSLTIALNFLQRRDRGGRRRKTVILSDLIESGYPDEVLYAQVADILNKKQIDNVIAIGKGVHELSRLYNGNVICFTTTTEFINSPQINRHDEIILIKGARKFHFEQIAERLEYKIHKTIMEIDLNAVIANLNHYRAMLKPGTKVVCMVKAAAYGNGAYEIARTLQDQNVDYLAVAVADEGVELREAGITIPIMVMDPEVSTFKTMFRYHLEPEVYDFRLLDELIASAGHAGITNYPVHIKFDTGMHRLGFEPKDLPDLVCRFESQSALMPRSMFSHFAGSDEARLDDFTYRQEAMFVSMTSEFQSHFKHKIIRHICNTAGIERFPQYHFDMVRLGLGLYGINPTDNSIINNVSSLITTILQIRDIQPGETVGYGRRGTIDRPARIATIPIGYADGLNRHLGNRVGYCLVNGQQAAYVGNICMDACMIDVTGIDCKEGDKVEIFGKHLPVTVLADLLGTIPYEILTLISNRVKRIYFHD</sequence>
<dbReference type="PRINTS" id="PR00992">
    <property type="entry name" value="ALARACEMASE"/>
</dbReference>
<dbReference type="SUPFAM" id="SSF50621">
    <property type="entry name" value="Alanine racemase C-terminal domain-like"/>
    <property type="match status" value="1"/>
</dbReference>
<dbReference type="SUPFAM" id="SSF63418">
    <property type="entry name" value="MurE/MurF N-terminal domain"/>
    <property type="match status" value="1"/>
</dbReference>
<dbReference type="HAMAP" id="MF_01201">
    <property type="entry name" value="Ala_racemase"/>
    <property type="match status" value="1"/>
</dbReference>
<dbReference type="Pfam" id="PF08245">
    <property type="entry name" value="Mur_ligase_M"/>
    <property type="match status" value="1"/>
</dbReference>
<evidence type="ECO:0000256" key="5">
    <source>
        <dbReference type="ARBA" id="ARBA00022840"/>
    </source>
</evidence>
<name>A0A9D2UJM5_9BACT</name>
<dbReference type="SMART" id="SM01005">
    <property type="entry name" value="Ala_racemase_C"/>
    <property type="match status" value="1"/>
</dbReference>
<dbReference type="Gene3D" id="3.20.20.10">
    <property type="entry name" value="Alanine racemase"/>
    <property type="match status" value="1"/>
</dbReference>
<comment type="function">
    <text evidence="8">Catalyzes the interconversion of L-alanine and D-alanine. May also act on other amino acids.</text>
</comment>
<dbReference type="Gene3D" id="2.40.37.10">
    <property type="entry name" value="Lyase, Ornithine Decarboxylase, Chain A, domain 1"/>
    <property type="match status" value="1"/>
</dbReference>
<feature type="active site" description="Proton acceptor; specific for D-alanine" evidence="8">
    <location>
        <position position="494"/>
    </location>
</feature>
<dbReference type="AlphaFoldDB" id="A0A9D2UJM5"/>
<comment type="catalytic activity">
    <reaction evidence="1 8">
        <text>L-alanine = D-alanine</text>
        <dbReference type="Rhea" id="RHEA:20249"/>
        <dbReference type="ChEBI" id="CHEBI:57416"/>
        <dbReference type="ChEBI" id="CHEBI:57972"/>
        <dbReference type="EC" id="5.1.1.1"/>
    </reaction>
</comment>
<dbReference type="InterPro" id="IPR011079">
    <property type="entry name" value="Ala_racemase_C"/>
</dbReference>
<evidence type="ECO:0000256" key="1">
    <source>
        <dbReference type="ARBA" id="ARBA00000316"/>
    </source>
</evidence>
<dbReference type="NCBIfam" id="NF008897">
    <property type="entry name" value="PRK11930.1"/>
    <property type="match status" value="1"/>
</dbReference>
<dbReference type="GO" id="GO:0005524">
    <property type="term" value="F:ATP binding"/>
    <property type="evidence" value="ECO:0007669"/>
    <property type="project" value="UniProtKB-KW"/>
</dbReference>
<dbReference type="Gene3D" id="3.40.1390.10">
    <property type="entry name" value="MurE/MurF, N-terminal domain"/>
    <property type="match status" value="1"/>
</dbReference>
<dbReference type="InterPro" id="IPR036565">
    <property type="entry name" value="Mur-like_cat_sf"/>
</dbReference>
<protein>
    <recommendedName>
        <fullName evidence="8">Alanine racemase</fullName>
        <ecNumber evidence="8">5.1.1.1</ecNumber>
    </recommendedName>
</protein>
<dbReference type="FunFam" id="3.20.20.10:FF:000002">
    <property type="entry name" value="Alanine racemase"/>
    <property type="match status" value="1"/>
</dbReference>
<evidence type="ECO:0000256" key="2">
    <source>
        <dbReference type="ARBA" id="ARBA00001933"/>
    </source>
</evidence>
<dbReference type="InterPro" id="IPR035911">
    <property type="entry name" value="MurE/MurF_N"/>
</dbReference>
<dbReference type="GO" id="GO:0030632">
    <property type="term" value="P:D-alanine biosynthetic process"/>
    <property type="evidence" value="ECO:0007669"/>
    <property type="project" value="UniProtKB-UniRule"/>
</dbReference>
<evidence type="ECO:0000256" key="4">
    <source>
        <dbReference type="ARBA" id="ARBA00022741"/>
    </source>
</evidence>
<accession>A0A9D2UJM5</accession>
<dbReference type="GO" id="GO:0008784">
    <property type="term" value="F:alanine racemase activity"/>
    <property type="evidence" value="ECO:0007669"/>
    <property type="project" value="UniProtKB-UniRule"/>
</dbReference>
<evidence type="ECO:0000259" key="11">
    <source>
        <dbReference type="SMART" id="SM01005"/>
    </source>
</evidence>
<evidence type="ECO:0000256" key="9">
    <source>
        <dbReference type="PIRSR" id="PIRSR600821-50"/>
    </source>
</evidence>
<evidence type="ECO:0000256" key="3">
    <source>
        <dbReference type="ARBA" id="ARBA00022598"/>
    </source>
</evidence>
<feature type="active site" description="Proton acceptor; specific for L-alanine" evidence="8">
    <location>
        <position position="718"/>
    </location>
</feature>
<dbReference type="InterPro" id="IPR051046">
    <property type="entry name" value="MurCDEF_CellWall_CoF430Synth"/>
</dbReference>
<dbReference type="PANTHER" id="PTHR43024:SF1">
    <property type="entry name" value="UDP-N-ACETYLMURAMOYL-TRIPEPTIDE--D-ALANYL-D-ALANINE LIGASE"/>
    <property type="match status" value="1"/>
</dbReference>
<feature type="binding site" evidence="8 10">
    <location>
        <position position="767"/>
    </location>
    <ligand>
        <name>substrate</name>
    </ligand>
</feature>
<feature type="modified residue" description="N6-(pyridoxal phosphate)lysine" evidence="8 9">
    <location>
        <position position="494"/>
    </location>
</feature>
<dbReference type="GO" id="GO:0030170">
    <property type="term" value="F:pyridoxal phosphate binding"/>
    <property type="evidence" value="ECO:0007669"/>
    <property type="project" value="UniProtKB-UniRule"/>
</dbReference>
<dbReference type="InterPro" id="IPR001608">
    <property type="entry name" value="Ala_racemase_N"/>
</dbReference>
<keyword evidence="4" id="KW-0547">Nucleotide-binding</keyword>
<reference evidence="12" key="1">
    <citation type="journal article" date="2021" name="PeerJ">
        <title>Extensive microbial diversity within the chicken gut microbiome revealed by metagenomics and culture.</title>
        <authorList>
            <person name="Gilroy R."/>
            <person name="Ravi A."/>
            <person name="Getino M."/>
            <person name="Pursley I."/>
            <person name="Horton D.L."/>
            <person name="Alikhan N.F."/>
            <person name="Baker D."/>
            <person name="Gharbi K."/>
            <person name="Hall N."/>
            <person name="Watson M."/>
            <person name="Adriaenssens E.M."/>
            <person name="Foster-Nyarko E."/>
            <person name="Jarju S."/>
            <person name="Secka A."/>
            <person name="Antonio M."/>
            <person name="Oren A."/>
            <person name="Chaudhuri R.R."/>
            <person name="La Ragione R."/>
            <person name="Hildebrand F."/>
            <person name="Pallen M.J."/>
        </authorList>
    </citation>
    <scope>NUCLEOTIDE SEQUENCE</scope>
    <source>
        <strain evidence="12">MalCec1-1739</strain>
    </source>
</reference>
<keyword evidence="3 12" id="KW-0436">Ligase</keyword>
<dbReference type="SUPFAM" id="SSF53244">
    <property type="entry name" value="MurD-like peptide ligases, peptide-binding domain"/>
    <property type="match status" value="1"/>
</dbReference>
<dbReference type="InterPro" id="IPR036615">
    <property type="entry name" value="Mur_ligase_C_dom_sf"/>
</dbReference>
<dbReference type="Gene3D" id="3.90.190.20">
    <property type="entry name" value="Mur ligase, C-terminal domain"/>
    <property type="match status" value="1"/>
</dbReference>
<dbReference type="Pfam" id="PF00842">
    <property type="entry name" value="Ala_racemase_C"/>
    <property type="match status" value="1"/>
</dbReference>
<dbReference type="SUPFAM" id="SSF51419">
    <property type="entry name" value="PLP-binding barrel"/>
    <property type="match status" value="1"/>
</dbReference>
<reference evidence="12" key="2">
    <citation type="submission" date="2021-04" db="EMBL/GenBank/DDBJ databases">
        <authorList>
            <person name="Gilroy R."/>
        </authorList>
    </citation>
    <scope>NUCLEOTIDE SEQUENCE</scope>
    <source>
        <strain evidence="12">MalCec1-1739</strain>
    </source>
</reference>
<comment type="cofactor">
    <cofactor evidence="2 8 9">
        <name>pyridoxal 5'-phosphate</name>
        <dbReference type="ChEBI" id="CHEBI:597326"/>
    </cofactor>
</comment>
<evidence type="ECO:0000256" key="8">
    <source>
        <dbReference type="HAMAP-Rule" id="MF_01201"/>
    </source>
</evidence>
<dbReference type="CDD" id="cd00430">
    <property type="entry name" value="PLPDE_III_AR"/>
    <property type="match status" value="1"/>
</dbReference>
<comment type="pathway">
    <text evidence="8">Amino-acid biosynthesis; D-alanine biosynthesis; D-alanine from L-alanine: step 1/1.</text>
</comment>
<feature type="binding site" evidence="8 10">
    <location>
        <position position="592"/>
    </location>
    <ligand>
        <name>substrate</name>
    </ligand>
</feature>
<dbReference type="SUPFAM" id="SSF53623">
    <property type="entry name" value="MurD-like peptide ligases, catalytic domain"/>
    <property type="match status" value="1"/>
</dbReference>
<organism evidence="12 13">
    <name type="scientific">Candidatus Avibacteroides avistercoris</name>
    <dbReference type="NCBI Taxonomy" id="2840690"/>
    <lineage>
        <taxon>Bacteria</taxon>
        <taxon>Pseudomonadati</taxon>
        <taxon>Bacteroidota</taxon>
        <taxon>Bacteroidia</taxon>
        <taxon>Bacteroidales</taxon>
        <taxon>Bacteroidaceae</taxon>
        <taxon>Bacteroidaceae incertae sedis</taxon>
        <taxon>Candidatus Avibacteroides</taxon>
    </lineage>
</organism>
<dbReference type="EC" id="5.1.1.1" evidence="8"/>
<dbReference type="InterPro" id="IPR029066">
    <property type="entry name" value="PLP-binding_barrel"/>
</dbReference>
<evidence type="ECO:0000256" key="10">
    <source>
        <dbReference type="PIRSR" id="PIRSR600821-52"/>
    </source>
</evidence>
<keyword evidence="5" id="KW-0067">ATP-binding</keyword>
<proteinExistence type="inferred from homology"/>